<dbReference type="GO" id="GO:0008270">
    <property type="term" value="F:zinc ion binding"/>
    <property type="evidence" value="ECO:0007669"/>
    <property type="project" value="UniProtKB-KW"/>
</dbReference>
<protein>
    <recommendedName>
        <fullName evidence="11">C2H2-type domain-containing protein</fullName>
    </recommendedName>
</protein>
<evidence type="ECO:0000256" key="3">
    <source>
        <dbReference type="ARBA" id="ARBA00022737"/>
    </source>
</evidence>
<evidence type="ECO:0000256" key="10">
    <source>
        <dbReference type="PROSITE-ProRule" id="PRU00042"/>
    </source>
</evidence>
<feature type="domain" description="C2H2-type" evidence="11">
    <location>
        <begin position="385"/>
        <end position="412"/>
    </location>
</feature>
<evidence type="ECO:0000256" key="8">
    <source>
        <dbReference type="ARBA" id="ARBA00023163"/>
    </source>
</evidence>
<dbReference type="GO" id="GO:0000981">
    <property type="term" value="F:DNA-binding transcription factor activity, RNA polymerase II-specific"/>
    <property type="evidence" value="ECO:0007669"/>
    <property type="project" value="TreeGrafter"/>
</dbReference>
<dbReference type="GO" id="GO:0000978">
    <property type="term" value="F:RNA polymerase II cis-regulatory region sequence-specific DNA binding"/>
    <property type="evidence" value="ECO:0007669"/>
    <property type="project" value="TreeGrafter"/>
</dbReference>
<keyword evidence="8" id="KW-0804">Transcription</keyword>
<dbReference type="SUPFAM" id="SSF57667">
    <property type="entry name" value="beta-beta-alpha zinc fingers"/>
    <property type="match status" value="4"/>
</dbReference>
<dbReference type="GO" id="GO:0031519">
    <property type="term" value="C:PcG protein complex"/>
    <property type="evidence" value="ECO:0007669"/>
    <property type="project" value="TreeGrafter"/>
</dbReference>
<keyword evidence="3" id="KW-0677">Repeat</keyword>
<feature type="domain" description="C2H2-type" evidence="11">
    <location>
        <begin position="272"/>
        <end position="299"/>
    </location>
</feature>
<evidence type="ECO:0000256" key="1">
    <source>
        <dbReference type="ARBA" id="ARBA00004123"/>
    </source>
</evidence>
<dbReference type="AlphaFoldDB" id="A0A7R9HMA4"/>
<gene>
    <name evidence="12" type="ORF">TMSB3V08_LOCUS4457</name>
</gene>
<dbReference type="InterPro" id="IPR013087">
    <property type="entry name" value="Znf_C2H2_type"/>
</dbReference>
<keyword evidence="7" id="KW-0238">DNA-binding</keyword>
<dbReference type="PANTHER" id="PTHR14003">
    <property type="entry name" value="TRANSCRIPTIONAL REPRESSOR PROTEIN YY"/>
    <property type="match status" value="1"/>
</dbReference>
<dbReference type="FunFam" id="3.30.160.60:FF:000322">
    <property type="entry name" value="GDNF-inducible zinc finger protein 1"/>
    <property type="match status" value="1"/>
</dbReference>
<dbReference type="FunFam" id="3.30.160.60:FF:000446">
    <property type="entry name" value="Zinc finger protein"/>
    <property type="match status" value="2"/>
</dbReference>
<evidence type="ECO:0000259" key="11">
    <source>
        <dbReference type="PROSITE" id="PS50157"/>
    </source>
</evidence>
<dbReference type="FunFam" id="3.30.160.60:FF:000624">
    <property type="entry name" value="zinc finger protein 697"/>
    <property type="match status" value="1"/>
</dbReference>
<feature type="domain" description="C2H2-type" evidence="11">
    <location>
        <begin position="357"/>
        <end position="384"/>
    </location>
</feature>
<dbReference type="SMART" id="SM00355">
    <property type="entry name" value="ZnF_C2H2"/>
    <property type="match status" value="7"/>
</dbReference>
<sequence>MEVARLLQIDKIKVTPRDDNLQRLRGEARKARKINQQFQDPEIRKRTTEYKSMGNSLKNCNGKDSIPRHDYNTMDETMTLLGGIDDVSDCNTAQLLLESSSKAIACTVIKPEKTFNETAPVAGEENSSKYEKCFDGSYFDISKANIIELSKNFVNGTKKNVRNQGKGSLLKDTFEKIDPNLSPIDVKKYNCEGYNKLFSNMINLKRHIVTDRGLRPHRCDICGKCFKQTSVLNYHILTHGGQRLICDVCGKCFKRKDYLKSHILTHSGKKPHKCDVCGKSFLRKDYLKLHFFNHNDQKRTNKCEVCGKCFTSSYSLKVHHLIHSGLKPHKCDICDKCFTKKSHLKIHLRIHNKSKPLNCGICGKSFYRNDHLKNHLLTHNEHSPLKCDVCGKCFNLKRILKIHMLTHIKQRP</sequence>
<feature type="domain" description="C2H2-type" evidence="11">
    <location>
        <begin position="244"/>
        <end position="271"/>
    </location>
</feature>
<dbReference type="PROSITE" id="PS50157">
    <property type="entry name" value="ZINC_FINGER_C2H2_2"/>
    <property type="match status" value="7"/>
</dbReference>
<dbReference type="Gene3D" id="3.30.160.60">
    <property type="entry name" value="Classic Zinc Finger"/>
    <property type="match status" value="7"/>
</dbReference>
<dbReference type="PANTHER" id="PTHR14003:SF23">
    <property type="entry name" value="ZINC FINGER PROTEIN 143"/>
    <property type="match status" value="1"/>
</dbReference>
<accession>A0A7R9HMA4</accession>
<organism evidence="12">
    <name type="scientific">Timema monikensis</name>
    <dbReference type="NCBI Taxonomy" id="170555"/>
    <lineage>
        <taxon>Eukaryota</taxon>
        <taxon>Metazoa</taxon>
        <taxon>Ecdysozoa</taxon>
        <taxon>Arthropoda</taxon>
        <taxon>Hexapoda</taxon>
        <taxon>Insecta</taxon>
        <taxon>Pterygota</taxon>
        <taxon>Neoptera</taxon>
        <taxon>Polyneoptera</taxon>
        <taxon>Phasmatodea</taxon>
        <taxon>Timematodea</taxon>
        <taxon>Timematoidea</taxon>
        <taxon>Timematidae</taxon>
        <taxon>Timema</taxon>
    </lineage>
</organism>
<evidence type="ECO:0000256" key="7">
    <source>
        <dbReference type="ARBA" id="ARBA00023125"/>
    </source>
</evidence>
<keyword evidence="2" id="KW-0479">Metal-binding</keyword>
<dbReference type="PROSITE" id="PS00028">
    <property type="entry name" value="ZINC_FINGER_C2H2_1"/>
    <property type="match status" value="7"/>
</dbReference>
<proteinExistence type="predicted"/>
<keyword evidence="6" id="KW-0805">Transcription regulation</keyword>
<dbReference type="InterPro" id="IPR036236">
    <property type="entry name" value="Znf_C2H2_sf"/>
</dbReference>
<reference evidence="12" key="1">
    <citation type="submission" date="2020-11" db="EMBL/GenBank/DDBJ databases">
        <authorList>
            <person name="Tran Van P."/>
        </authorList>
    </citation>
    <scope>NUCLEOTIDE SEQUENCE</scope>
</reference>
<keyword evidence="4 10" id="KW-0863">Zinc-finger</keyword>
<evidence type="ECO:0000256" key="6">
    <source>
        <dbReference type="ARBA" id="ARBA00023015"/>
    </source>
</evidence>
<dbReference type="GO" id="GO:0000785">
    <property type="term" value="C:chromatin"/>
    <property type="evidence" value="ECO:0007669"/>
    <property type="project" value="TreeGrafter"/>
</dbReference>
<evidence type="ECO:0000256" key="2">
    <source>
        <dbReference type="ARBA" id="ARBA00022723"/>
    </source>
</evidence>
<comment type="subcellular location">
    <subcellularLocation>
        <location evidence="1">Nucleus</location>
    </subcellularLocation>
</comment>
<evidence type="ECO:0000256" key="4">
    <source>
        <dbReference type="ARBA" id="ARBA00022771"/>
    </source>
</evidence>
<feature type="domain" description="C2H2-type" evidence="11">
    <location>
        <begin position="329"/>
        <end position="356"/>
    </location>
</feature>
<name>A0A7R9HMA4_9NEOP</name>
<feature type="domain" description="C2H2-type" evidence="11">
    <location>
        <begin position="301"/>
        <end position="328"/>
    </location>
</feature>
<evidence type="ECO:0000256" key="9">
    <source>
        <dbReference type="ARBA" id="ARBA00023242"/>
    </source>
</evidence>
<dbReference type="Pfam" id="PF00096">
    <property type="entry name" value="zf-C2H2"/>
    <property type="match status" value="6"/>
</dbReference>
<dbReference type="EMBL" id="OB793501">
    <property type="protein sequence ID" value="CAD7427624.1"/>
    <property type="molecule type" value="Genomic_DNA"/>
</dbReference>
<dbReference type="FunFam" id="3.30.160.60:FF:000145">
    <property type="entry name" value="Zinc finger protein 574"/>
    <property type="match status" value="2"/>
</dbReference>
<evidence type="ECO:0000313" key="12">
    <source>
        <dbReference type="EMBL" id="CAD7427624.1"/>
    </source>
</evidence>
<feature type="domain" description="C2H2-type" evidence="11">
    <location>
        <begin position="217"/>
        <end position="244"/>
    </location>
</feature>
<keyword evidence="9" id="KW-0539">Nucleus</keyword>
<dbReference type="GO" id="GO:0045893">
    <property type="term" value="P:positive regulation of DNA-templated transcription"/>
    <property type="evidence" value="ECO:0007669"/>
    <property type="project" value="UniProtKB-ARBA"/>
</dbReference>
<keyword evidence="5" id="KW-0862">Zinc</keyword>
<dbReference type="GO" id="GO:0005667">
    <property type="term" value="C:transcription regulator complex"/>
    <property type="evidence" value="ECO:0007669"/>
    <property type="project" value="TreeGrafter"/>
</dbReference>
<evidence type="ECO:0000256" key="5">
    <source>
        <dbReference type="ARBA" id="ARBA00022833"/>
    </source>
</evidence>
<dbReference type="FunFam" id="3.30.160.60:FF:001732">
    <property type="entry name" value="Zgc:162936"/>
    <property type="match status" value="1"/>
</dbReference>